<keyword evidence="4 5" id="KW-0472">Membrane</keyword>
<feature type="transmembrane region" description="Helical" evidence="5">
    <location>
        <begin position="210"/>
        <end position="230"/>
    </location>
</feature>
<dbReference type="Gene3D" id="1.20.1250.20">
    <property type="entry name" value="MFS general substrate transporter like domains"/>
    <property type="match status" value="1"/>
</dbReference>
<dbReference type="GO" id="GO:0022857">
    <property type="term" value="F:transmembrane transporter activity"/>
    <property type="evidence" value="ECO:0007669"/>
    <property type="project" value="InterPro"/>
</dbReference>
<dbReference type="OMA" id="SYWSCAS"/>
<dbReference type="InterPro" id="IPR036259">
    <property type="entry name" value="MFS_trans_sf"/>
</dbReference>
<dbReference type="VEuPathDB" id="HostDB:ENSCPOG00000019724"/>
<evidence type="ECO:0000256" key="1">
    <source>
        <dbReference type="ARBA" id="ARBA00004141"/>
    </source>
</evidence>
<sequence length="359" mass="38537">GCSKEVAWQGLSWPSTWHAWSCVTPSTAWPSPWAPAYAVCWSVLLLPGLAVLAQDWHLLQGLSALVTGLLLLFWGFPALLPESPCWLLATRQVARARRILWHFAEASGVDPEHSSLEDSSLATELAELATGSIQPQYHSGLGLLHTRLAWRNVLILGISSLVGGGIQASFLRSLAPLETAFYLPYFLEAGLEAAAITCLLLTANRWGRRLVLLLGTLVTGLVSLLLLAGAQYLPGWALLPLSMLGLLASQTMSVLSSLFAAEVCPTVIRGTGLGLVLGAGFLGRAAAPLTEMVDQQGFFLQHTVLTSLAILALLCILLLPETCGRALPVSLEDADHLHRAPLLRAHQPPDYLPLLLPSH</sequence>
<evidence type="ECO:0000256" key="2">
    <source>
        <dbReference type="ARBA" id="ARBA00022692"/>
    </source>
</evidence>
<dbReference type="GeneTree" id="ENSGT00940000162670"/>
<dbReference type="Ensembl" id="ENSCPOT00000038895.1">
    <property type="protein sequence ID" value="ENSCPOP00000025726.1"/>
    <property type="gene ID" value="ENSCPOG00000019724.2"/>
</dbReference>
<gene>
    <name evidence="6" type="primary">SLC22A31</name>
</gene>
<dbReference type="AlphaFoldDB" id="H0WAK0"/>
<dbReference type="EMBL" id="AAKN02056537">
    <property type="status" value="NOT_ANNOTATED_CDS"/>
    <property type="molecule type" value="Genomic_DNA"/>
</dbReference>
<feature type="transmembrane region" description="Helical" evidence="5">
    <location>
        <begin position="182"/>
        <end position="203"/>
    </location>
</feature>
<accession>H0WAK0</accession>
<evidence type="ECO:0000256" key="3">
    <source>
        <dbReference type="ARBA" id="ARBA00022989"/>
    </source>
</evidence>
<evidence type="ECO:0000313" key="6">
    <source>
        <dbReference type="Ensembl" id="ENSCPOP00000020012.2"/>
    </source>
</evidence>
<keyword evidence="2 5" id="KW-0812">Transmembrane</keyword>
<dbReference type="Proteomes" id="UP000005447">
    <property type="component" value="Unassembled WGS sequence"/>
</dbReference>
<evidence type="ECO:0000313" key="7">
    <source>
        <dbReference type="Proteomes" id="UP000005447"/>
    </source>
</evidence>
<feature type="transmembrane region" description="Helical" evidence="5">
    <location>
        <begin position="267"/>
        <end position="287"/>
    </location>
</feature>
<dbReference type="HOGENOM" id="CLU_001265_33_6_1"/>
<reference evidence="7" key="1">
    <citation type="journal article" date="2011" name="Nature">
        <title>A high-resolution map of human evolutionary constraint using 29 mammals.</title>
        <authorList>
            <person name="Lindblad-Toh K."/>
            <person name="Garber M."/>
            <person name="Zuk O."/>
            <person name="Lin M.F."/>
            <person name="Parker B.J."/>
            <person name="Washietl S."/>
            <person name="Kheradpour P."/>
            <person name="Ernst J."/>
            <person name="Jordan G."/>
            <person name="Mauceli E."/>
            <person name="Ward L.D."/>
            <person name="Lowe C.B."/>
            <person name="Holloway A.K."/>
            <person name="Clamp M."/>
            <person name="Gnerre S."/>
            <person name="Alfoldi J."/>
            <person name="Beal K."/>
            <person name="Chang J."/>
            <person name="Clawson H."/>
            <person name="Cuff J."/>
            <person name="Di Palma F."/>
            <person name="Fitzgerald S."/>
            <person name="Flicek P."/>
            <person name="Guttman M."/>
            <person name="Hubisz M.J."/>
            <person name="Jaffe D.B."/>
            <person name="Jungreis I."/>
            <person name="Kent W.J."/>
            <person name="Kostka D."/>
            <person name="Lara M."/>
            <person name="Martins A.L."/>
            <person name="Massingham T."/>
            <person name="Moltke I."/>
            <person name="Raney B.J."/>
            <person name="Rasmussen M.D."/>
            <person name="Robinson J."/>
            <person name="Stark A."/>
            <person name="Vilella A.J."/>
            <person name="Wen J."/>
            <person name="Xie X."/>
            <person name="Zody M.C."/>
            <person name="Baldwin J."/>
            <person name="Bloom T."/>
            <person name="Chin C.W."/>
            <person name="Heiman D."/>
            <person name="Nicol R."/>
            <person name="Nusbaum C."/>
            <person name="Young S."/>
            <person name="Wilkinson J."/>
            <person name="Worley K.C."/>
            <person name="Kovar C.L."/>
            <person name="Muzny D.M."/>
            <person name="Gibbs R.A."/>
            <person name="Cree A."/>
            <person name="Dihn H.H."/>
            <person name="Fowler G."/>
            <person name="Jhangiani S."/>
            <person name="Joshi V."/>
            <person name="Lee S."/>
            <person name="Lewis L.R."/>
            <person name="Nazareth L.V."/>
            <person name="Okwuonu G."/>
            <person name="Santibanez J."/>
            <person name="Warren W.C."/>
            <person name="Mardis E.R."/>
            <person name="Weinstock G.M."/>
            <person name="Wilson R.K."/>
            <person name="Delehaunty K."/>
            <person name="Dooling D."/>
            <person name="Fronik C."/>
            <person name="Fulton L."/>
            <person name="Fulton B."/>
            <person name="Graves T."/>
            <person name="Minx P."/>
            <person name="Sodergren E."/>
            <person name="Birney E."/>
            <person name="Margulies E.H."/>
            <person name="Herrero J."/>
            <person name="Green E.D."/>
            <person name="Haussler D."/>
            <person name="Siepel A."/>
            <person name="Goldman N."/>
            <person name="Pollard K.S."/>
            <person name="Pedersen J.S."/>
            <person name="Lander E.S."/>
            <person name="Kellis M."/>
        </authorList>
    </citation>
    <scope>NUCLEOTIDE SEQUENCE [LARGE SCALE GENOMIC DNA]</scope>
    <source>
        <strain evidence="7">2N</strain>
    </source>
</reference>
<keyword evidence="7" id="KW-1185">Reference proteome</keyword>
<dbReference type="SUPFAM" id="SSF103473">
    <property type="entry name" value="MFS general substrate transporter"/>
    <property type="match status" value="1"/>
</dbReference>
<dbReference type="GO" id="GO:0016020">
    <property type="term" value="C:membrane"/>
    <property type="evidence" value="ECO:0007669"/>
    <property type="project" value="UniProtKB-SubCell"/>
</dbReference>
<dbReference type="STRING" id="10141.ENSCPOP00000025726"/>
<feature type="transmembrane region" description="Helical" evidence="5">
    <location>
        <begin position="236"/>
        <end position="260"/>
    </location>
</feature>
<feature type="transmembrane region" description="Helical" evidence="5">
    <location>
        <begin position="299"/>
        <end position="319"/>
    </location>
</feature>
<dbReference type="InterPro" id="IPR005828">
    <property type="entry name" value="MFS_sugar_transport-like"/>
</dbReference>
<proteinExistence type="predicted"/>
<protein>
    <submittedName>
        <fullName evidence="6">Solute carrier family 22 member 31</fullName>
    </submittedName>
</protein>
<comment type="subcellular location">
    <subcellularLocation>
        <location evidence="1">Membrane</location>
        <topology evidence="1">Multi-pass membrane protein</topology>
    </subcellularLocation>
</comment>
<keyword evidence="3 5" id="KW-1133">Transmembrane helix</keyword>
<feature type="transmembrane region" description="Helical" evidence="5">
    <location>
        <begin position="153"/>
        <end position="170"/>
    </location>
</feature>
<feature type="transmembrane region" description="Helical" evidence="5">
    <location>
        <begin position="34"/>
        <end position="53"/>
    </location>
</feature>
<dbReference type="Pfam" id="PF00083">
    <property type="entry name" value="Sugar_tr"/>
    <property type="match status" value="1"/>
</dbReference>
<evidence type="ECO:0000256" key="4">
    <source>
        <dbReference type="ARBA" id="ARBA00023136"/>
    </source>
</evidence>
<name>H0WAK0_CAVPO</name>
<organism evidence="6 7">
    <name type="scientific">Cavia porcellus</name>
    <name type="common">Guinea pig</name>
    <dbReference type="NCBI Taxonomy" id="10141"/>
    <lineage>
        <taxon>Eukaryota</taxon>
        <taxon>Metazoa</taxon>
        <taxon>Chordata</taxon>
        <taxon>Craniata</taxon>
        <taxon>Vertebrata</taxon>
        <taxon>Euteleostomi</taxon>
        <taxon>Mammalia</taxon>
        <taxon>Eutheria</taxon>
        <taxon>Euarchontoglires</taxon>
        <taxon>Glires</taxon>
        <taxon>Rodentia</taxon>
        <taxon>Hystricomorpha</taxon>
        <taxon>Caviidae</taxon>
        <taxon>Cavia</taxon>
    </lineage>
</organism>
<reference evidence="6" key="2">
    <citation type="submission" date="2025-05" db="UniProtKB">
        <authorList>
            <consortium name="Ensembl"/>
        </authorList>
    </citation>
    <scope>IDENTIFICATION</scope>
    <source>
        <strain evidence="6">2N</strain>
    </source>
</reference>
<evidence type="ECO:0000256" key="5">
    <source>
        <dbReference type="SAM" id="Phobius"/>
    </source>
</evidence>
<dbReference type="eggNOG" id="KOG0255">
    <property type="taxonomic scope" value="Eukaryota"/>
</dbReference>
<feature type="transmembrane region" description="Helical" evidence="5">
    <location>
        <begin position="59"/>
        <end position="80"/>
    </location>
</feature>
<dbReference type="Bgee" id="ENSCPOG00000019724">
    <property type="expression patterns" value="Expressed in cerebellum and 5 other cell types or tissues"/>
</dbReference>
<dbReference type="Ensembl" id="ENSCPOT00000020512.2">
    <property type="protein sequence ID" value="ENSCPOP00000020012.2"/>
    <property type="gene ID" value="ENSCPOG00000019724.2"/>
</dbReference>
<dbReference type="PANTHER" id="PTHR24064">
    <property type="entry name" value="SOLUTE CARRIER FAMILY 22 MEMBER"/>
    <property type="match status" value="1"/>
</dbReference>